<protein>
    <submittedName>
        <fullName evidence="1">Uncharacterized protein</fullName>
    </submittedName>
</protein>
<sequence>MGLMLESYSEDPKIVQEMTEIMPGWSNCSFQCFQGVGPVADVEKISSSSKLYKRELHNVLIKKLYG</sequence>
<reference evidence="2" key="1">
    <citation type="journal article" date="2007" name="Nature">
        <title>The grapevine genome sequence suggests ancestral hexaploidization in major angiosperm phyla.</title>
        <authorList>
            <consortium name="The French-Italian Public Consortium for Grapevine Genome Characterization."/>
            <person name="Jaillon O."/>
            <person name="Aury J.-M."/>
            <person name="Noel B."/>
            <person name="Policriti A."/>
            <person name="Clepet C."/>
            <person name="Casagrande A."/>
            <person name="Choisne N."/>
            <person name="Aubourg S."/>
            <person name="Vitulo N."/>
            <person name="Jubin C."/>
            <person name="Vezzi A."/>
            <person name="Legeai F."/>
            <person name="Hugueney P."/>
            <person name="Dasilva C."/>
            <person name="Horner D."/>
            <person name="Mica E."/>
            <person name="Jublot D."/>
            <person name="Poulain J."/>
            <person name="Bruyere C."/>
            <person name="Billault A."/>
            <person name="Segurens B."/>
            <person name="Gouyvenoux M."/>
            <person name="Ugarte E."/>
            <person name="Cattonaro F."/>
            <person name="Anthouard V."/>
            <person name="Vico V."/>
            <person name="Del Fabbro C."/>
            <person name="Alaux M."/>
            <person name="Di Gaspero G."/>
            <person name="Dumas V."/>
            <person name="Felice N."/>
            <person name="Paillard S."/>
            <person name="Juman I."/>
            <person name="Moroldo M."/>
            <person name="Scalabrin S."/>
            <person name="Canaguier A."/>
            <person name="Le Clainche I."/>
            <person name="Malacrida G."/>
            <person name="Durand E."/>
            <person name="Pesole G."/>
            <person name="Laucou V."/>
            <person name="Chatelet P."/>
            <person name="Merdinoglu D."/>
            <person name="Delledonne M."/>
            <person name="Pezzotti M."/>
            <person name="Lecharny A."/>
            <person name="Scarpelli C."/>
            <person name="Artiguenave F."/>
            <person name="Pe M.E."/>
            <person name="Valle G."/>
            <person name="Morgante M."/>
            <person name="Caboche M."/>
            <person name="Adam-Blondon A.-F."/>
            <person name="Weissenbach J."/>
            <person name="Quetier F."/>
            <person name="Wincker P."/>
        </authorList>
    </citation>
    <scope>NUCLEOTIDE SEQUENCE [LARGE SCALE GENOMIC DNA]</scope>
    <source>
        <strain evidence="2">cv. Pinot noir / PN40024</strain>
    </source>
</reference>
<dbReference type="InParanoid" id="F6H4T1"/>
<proteinExistence type="predicted"/>
<evidence type="ECO:0000313" key="2">
    <source>
        <dbReference type="Proteomes" id="UP000009183"/>
    </source>
</evidence>
<dbReference type="HOGENOM" id="CLU_2836472_0_0_1"/>
<dbReference type="EMBL" id="FN595234">
    <property type="protein sequence ID" value="CCB47220.1"/>
    <property type="molecule type" value="Genomic_DNA"/>
</dbReference>
<evidence type="ECO:0000313" key="1">
    <source>
        <dbReference type="EMBL" id="CCB47220.1"/>
    </source>
</evidence>
<dbReference type="AlphaFoldDB" id="F6H4T1"/>
<keyword evidence="2" id="KW-1185">Reference proteome</keyword>
<accession>F6H4T1</accession>
<name>F6H4T1_VITVI</name>
<organism evidence="1 2">
    <name type="scientific">Vitis vinifera</name>
    <name type="common">Grape</name>
    <dbReference type="NCBI Taxonomy" id="29760"/>
    <lineage>
        <taxon>Eukaryota</taxon>
        <taxon>Viridiplantae</taxon>
        <taxon>Streptophyta</taxon>
        <taxon>Embryophyta</taxon>
        <taxon>Tracheophyta</taxon>
        <taxon>Spermatophyta</taxon>
        <taxon>Magnoliopsida</taxon>
        <taxon>eudicotyledons</taxon>
        <taxon>Gunneridae</taxon>
        <taxon>Pentapetalae</taxon>
        <taxon>rosids</taxon>
        <taxon>Vitales</taxon>
        <taxon>Vitaceae</taxon>
        <taxon>Viteae</taxon>
        <taxon>Vitis</taxon>
    </lineage>
</organism>
<gene>
    <name evidence="1" type="ordered locus">VIT_19s0027g00990</name>
</gene>
<dbReference type="Proteomes" id="UP000009183">
    <property type="component" value="Chromosome 19"/>
</dbReference>
<dbReference type="PaxDb" id="29760-VIT_19s0027g00990.t01"/>